<dbReference type="PROSITE" id="PS51741">
    <property type="entry name" value="F_BAR"/>
    <property type="match status" value="1"/>
</dbReference>
<feature type="region of interest" description="Disordered" evidence="7">
    <location>
        <begin position="308"/>
        <end position="332"/>
    </location>
</feature>
<dbReference type="AlphaFoldDB" id="A0A1Y2C322"/>
<keyword evidence="3" id="KW-0597">Phosphoprotein</keyword>
<feature type="compositionally biased region" description="Polar residues" evidence="7">
    <location>
        <begin position="544"/>
        <end position="555"/>
    </location>
</feature>
<feature type="compositionally biased region" description="Polar residues" evidence="7">
    <location>
        <begin position="462"/>
        <end position="492"/>
    </location>
</feature>
<organism evidence="9 10">
    <name type="scientific">Rhizoclosmatium globosum</name>
    <dbReference type="NCBI Taxonomy" id="329046"/>
    <lineage>
        <taxon>Eukaryota</taxon>
        <taxon>Fungi</taxon>
        <taxon>Fungi incertae sedis</taxon>
        <taxon>Chytridiomycota</taxon>
        <taxon>Chytridiomycota incertae sedis</taxon>
        <taxon>Chytridiomycetes</taxon>
        <taxon>Chytridiales</taxon>
        <taxon>Chytriomycetaceae</taxon>
        <taxon>Rhizoclosmatium</taxon>
    </lineage>
</organism>
<accession>A0A1Y2C322</accession>
<dbReference type="EMBL" id="MCGO01000032">
    <property type="protein sequence ID" value="ORY41287.1"/>
    <property type="molecule type" value="Genomic_DNA"/>
</dbReference>
<dbReference type="STRING" id="329046.A0A1Y2C322"/>
<dbReference type="Proteomes" id="UP000193642">
    <property type="component" value="Unassembled WGS sequence"/>
</dbReference>
<dbReference type="InterPro" id="IPR027267">
    <property type="entry name" value="AH/BAR_dom_sf"/>
</dbReference>
<dbReference type="InterPro" id="IPR001060">
    <property type="entry name" value="FCH_dom"/>
</dbReference>
<evidence type="ECO:0000259" key="8">
    <source>
        <dbReference type="PROSITE" id="PS51741"/>
    </source>
</evidence>
<evidence type="ECO:0000313" key="10">
    <source>
        <dbReference type="Proteomes" id="UP000193642"/>
    </source>
</evidence>
<dbReference type="OrthoDB" id="8783038at2759"/>
<dbReference type="Pfam" id="PF00611">
    <property type="entry name" value="FCH"/>
    <property type="match status" value="1"/>
</dbReference>
<feature type="domain" description="F-BAR" evidence="8">
    <location>
        <begin position="1"/>
        <end position="274"/>
    </location>
</feature>
<name>A0A1Y2C322_9FUNG</name>
<sequence length="671" mass="74403">MADHSNDFGAQLWAMETLATTSSKNLDIVADYFRRRSEIEIEYAQKLQKLAKPHKDEITRLAMDKKGNVAVNKSILSSSTFQAWTQLLNETENTAKVHIALADKMESELKKPIKMAYTDLESKLKVKFEDLKRVSGDLQKNILALDKAKDKYDLDNKHLEMAILNMERASKAGRPAEFETAKAEVEKKKIAAKASIASYQQALIETNVLKNVVYTQTIPFLLNEINAYDQSIRIPAYKSAFEKYYEMIRSQQKSIQEGLDAMNTITSSIDGQRDFEAAIKLMKSNEPFPPDILFDEKPIYEITGKRLGRSPSAARAEKEGGDGNILTMPHKAGKKLAQDKIKQYDKEMVELKQKLQSLENMFSVYEIYTEKDAKDPRYIQQLHQHQESLEIRITNIQLKKHSLQEYIAQADGLAPPPLPLHLSGKKLQSPLLSPIDSYSPGSVSPMINSRAGSTAPIPSPSLPSFDQASRSRETSIANDSTPFKNSNISNTVIPDKSHSNETALLIKPPVFNAPKADPIVEVIQQIETTQPTPSKTSDEDDWTWHSTPSKEQPTIQLPLDSHVDNSGPTHEPNWSIFGSPDEHSKTQSANNLGSFNPTATGNFVYSTKGPNPMIVSELSLPRSMVEPSSSSESGNALPIDASAADTISWGGVLEVENGWGDSSNGGQSSLI</sequence>
<evidence type="ECO:0000256" key="1">
    <source>
        <dbReference type="ARBA" id="ARBA00004245"/>
    </source>
</evidence>
<comment type="caution">
    <text evidence="9">The sequence shown here is derived from an EMBL/GenBank/DDBJ whole genome shotgun (WGS) entry which is preliminary data.</text>
</comment>
<comment type="subcellular location">
    <subcellularLocation>
        <location evidence="1">Cytoplasm</location>
        <location evidence="1">Cytoskeleton</location>
    </subcellularLocation>
</comment>
<keyword evidence="10" id="KW-1185">Reference proteome</keyword>
<feature type="region of interest" description="Disordered" evidence="7">
    <location>
        <begin position="443"/>
        <end position="495"/>
    </location>
</feature>
<feature type="region of interest" description="Disordered" evidence="7">
    <location>
        <begin position="527"/>
        <end position="557"/>
    </location>
</feature>
<dbReference type="GO" id="GO:0005737">
    <property type="term" value="C:cytoplasm"/>
    <property type="evidence" value="ECO:0007669"/>
    <property type="project" value="TreeGrafter"/>
</dbReference>
<evidence type="ECO:0000256" key="5">
    <source>
        <dbReference type="PROSITE-ProRule" id="PRU01077"/>
    </source>
</evidence>
<dbReference type="PANTHER" id="PTHR23065">
    <property type="entry name" value="PROLINE-SERINE-THREONINE PHOSPHATASE INTERACTING PROTEIN 1"/>
    <property type="match status" value="1"/>
</dbReference>
<evidence type="ECO:0000313" key="9">
    <source>
        <dbReference type="EMBL" id="ORY41287.1"/>
    </source>
</evidence>
<reference evidence="9 10" key="1">
    <citation type="submission" date="2016-07" db="EMBL/GenBank/DDBJ databases">
        <title>Pervasive Adenine N6-methylation of Active Genes in Fungi.</title>
        <authorList>
            <consortium name="DOE Joint Genome Institute"/>
            <person name="Mondo S.J."/>
            <person name="Dannebaum R.O."/>
            <person name="Kuo R.C."/>
            <person name="Labutti K."/>
            <person name="Haridas S."/>
            <person name="Kuo A."/>
            <person name="Salamov A."/>
            <person name="Ahrendt S.R."/>
            <person name="Lipzen A."/>
            <person name="Sullivan W."/>
            <person name="Andreopoulos W.B."/>
            <person name="Clum A."/>
            <person name="Lindquist E."/>
            <person name="Daum C."/>
            <person name="Ramamoorthy G.K."/>
            <person name="Gryganskyi A."/>
            <person name="Culley D."/>
            <person name="Magnuson J.K."/>
            <person name="James T.Y."/>
            <person name="O'Malley M.A."/>
            <person name="Stajich J.E."/>
            <person name="Spatafora J.W."/>
            <person name="Visel A."/>
            <person name="Grigoriev I.V."/>
        </authorList>
    </citation>
    <scope>NUCLEOTIDE SEQUENCE [LARGE SCALE GENOMIC DNA]</scope>
    <source>
        <strain evidence="9 10">JEL800</strain>
    </source>
</reference>
<dbReference type="GO" id="GO:0005886">
    <property type="term" value="C:plasma membrane"/>
    <property type="evidence" value="ECO:0007669"/>
    <property type="project" value="TreeGrafter"/>
</dbReference>
<gene>
    <name evidence="9" type="ORF">BCR33DRAFT_852295</name>
</gene>
<dbReference type="InterPro" id="IPR031160">
    <property type="entry name" value="F_BAR_dom"/>
</dbReference>
<proteinExistence type="predicted"/>
<dbReference type="PANTHER" id="PTHR23065:SF7">
    <property type="entry name" value="NOSTRIN, ISOFORM H"/>
    <property type="match status" value="1"/>
</dbReference>
<evidence type="ECO:0000256" key="4">
    <source>
        <dbReference type="ARBA" id="ARBA00023212"/>
    </source>
</evidence>
<evidence type="ECO:0000256" key="6">
    <source>
        <dbReference type="SAM" id="Coils"/>
    </source>
</evidence>
<keyword evidence="2" id="KW-0963">Cytoplasm</keyword>
<keyword evidence="4" id="KW-0206">Cytoskeleton</keyword>
<keyword evidence="5 6" id="KW-0175">Coiled coil</keyword>
<evidence type="ECO:0000256" key="2">
    <source>
        <dbReference type="ARBA" id="ARBA00022490"/>
    </source>
</evidence>
<evidence type="ECO:0000256" key="7">
    <source>
        <dbReference type="SAM" id="MobiDB-lite"/>
    </source>
</evidence>
<dbReference type="GO" id="GO:0043226">
    <property type="term" value="C:organelle"/>
    <property type="evidence" value="ECO:0007669"/>
    <property type="project" value="UniProtKB-ARBA"/>
</dbReference>
<evidence type="ECO:0000256" key="3">
    <source>
        <dbReference type="ARBA" id="ARBA00022553"/>
    </source>
</evidence>
<protein>
    <recommendedName>
        <fullName evidence="8">F-BAR domain-containing protein</fullName>
    </recommendedName>
</protein>
<dbReference type="SMART" id="SM00055">
    <property type="entry name" value="FCH"/>
    <property type="match status" value="1"/>
</dbReference>
<feature type="coiled-coil region" evidence="6">
    <location>
        <begin position="334"/>
        <end position="361"/>
    </location>
</feature>
<dbReference type="SUPFAM" id="SSF103657">
    <property type="entry name" value="BAR/IMD domain-like"/>
    <property type="match status" value="1"/>
</dbReference>
<dbReference type="Gene3D" id="1.20.1270.60">
    <property type="entry name" value="Arfaptin homology (AH) domain/BAR domain"/>
    <property type="match status" value="1"/>
</dbReference>
<feature type="compositionally biased region" description="Polar residues" evidence="7">
    <location>
        <begin position="443"/>
        <end position="452"/>
    </location>
</feature>